<name>A0A4R3K1M0_9FIRM</name>
<evidence type="ECO:0000259" key="1">
    <source>
        <dbReference type="Pfam" id="PF00535"/>
    </source>
</evidence>
<dbReference type="SUPFAM" id="SSF53448">
    <property type="entry name" value="Nucleotide-diphospho-sugar transferases"/>
    <property type="match status" value="1"/>
</dbReference>
<keyword evidence="3" id="KW-1185">Reference proteome</keyword>
<dbReference type="InterPro" id="IPR029044">
    <property type="entry name" value="Nucleotide-diphossugar_trans"/>
</dbReference>
<accession>A0A4R3K1M0</accession>
<evidence type="ECO:0000313" key="2">
    <source>
        <dbReference type="EMBL" id="TCS75609.1"/>
    </source>
</evidence>
<dbReference type="Gene3D" id="3.90.550.10">
    <property type="entry name" value="Spore Coat Polysaccharide Biosynthesis Protein SpsA, Chain A"/>
    <property type="match status" value="1"/>
</dbReference>
<organism evidence="2 3">
    <name type="scientific">Muricomes intestini</name>
    <dbReference type="NCBI Taxonomy" id="1796634"/>
    <lineage>
        <taxon>Bacteria</taxon>
        <taxon>Bacillati</taxon>
        <taxon>Bacillota</taxon>
        <taxon>Clostridia</taxon>
        <taxon>Lachnospirales</taxon>
        <taxon>Lachnospiraceae</taxon>
        <taxon>Muricomes</taxon>
    </lineage>
</organism>
<comment type="caution">
    <text evidence="2">The sequence shown here is derived from an EMBL/GenBank/DDBJ whole genome shotgun (WGS) entry which is preliminary data.</text>
</comment>
<dbReference type="RefSeq" id="WP_132383269.1">
    <property type="nucleotide sequence ID" value="NZ_DAIPCY010000019.1"/>
</dbReference>
<reference evidence="2 3" key="1">
    <citation type="submission" date="2019-03" db="EMBL/GenBank/DDBJ databases">
        <title>Genomic Encyclopedia of Type Strains, Phase IV (KMG-IV): sequencing the most valuable type-strain genomes for metagenomic binning, comparative biology and taxonomic classification.</title>
        <authorList>
            <person name="Goeker M."/>
        </authorList>
    </citation>
    <scope>NUCLEOTIDE SEQUENCE [LARGE SCALE GENOMIC DNA]</scope>
    <source>
        <strain evidence="2 3">DSM 29489</strain>
    </source>
</reference>
<dbReference type="GO" id="GO:0016740">
    <property type="term" value="F:transferase activity"/>
    <property type="evidence" value="ECO:0007669"/>
    <property type="project" value="UniProtKB-KW"/>
</dbReference>
<feature type="domain" description="Glycosyltransferase 2-like" evidence="1">
    <location>
        <begin position="10"/>
        <end position="128"/>
    </location>
</feature>
<dbReference type="Proteomes" id="UP000295726">
    <property type="component" value="Unassembled WGS sequence"/>
</dbReference>
<dbReference type="PANTHER" id="PTHR43630">
    <property type="entry name" value="POLY-BETA-1,6-N-ACETYL-D-GLUCOSAMINE SYNTHASE"/>
    <property type="match status" value="1"/>
</dbReference>
<dbReference type="InterPro" id="IPR001173">
    <property type="entry name" value="Glyco_trans_2-like"/>
</dbReference>
<dbReference type="EMBL" id="SLZZ01000028">
    <property type="protein sequence ID" value="TCS75609.1"/>
    <property type="molecule type" value="Genomic_DNA"/>
</dbReference>
<sequence length="442" mass="50977">MGKRVRLSQCMIVKNEEKNIEKALSWGKEVVCEQIVVDTGSTDRTVEIAEQMGAKVFHYKWHNDFAAAKNYAIEQAAGNWIAFLDADEYFTQKDAKQLKIFLRDISASFPVPDMVTCPWMQLNDEGQIFAVSVQQRIFRNIPQIRYENRIHEALSRTDKRHMTQIRTEDKFPIYHTGYTKEAYEETRKTTRNKEILISILKENPEDYINLGYLGDSYFAEGNVEKAEETFREAVAHHSQVPSAARNNTSFSSLMRIIYQKNESDAEKEMRMIYDQFAETGENCPDMEYWMGLGMMQKRKLKDGIYWLETALKKLEQYQGDESLFIMANQSETYRVLAYANKELGALSQSVRYCTIALRADKKKAMPLALLLQLFAEDQGTTAAAALEFLSKIYDFSDVLDRVFVLEVAKKASYPGLEKELSCIMTEEDWKVLEEMQGETQGA</sequence>
<dbReference type="SUPFAM" id="SSF48452">
    <property type="entry name" value="TPR-like"/>
    <property type="match status" value="1"/>
</dbReference>
<dbReference type="CDD" id="cd02511">
    <property type="entry name" value="Beta4Glucosyltransferase"/>
    <property type="match status" value="1"/>
</dbReference>
<dbReference type="AlphaFoldDB" id="A0A4R3K1M0"/>
<dbReference type="InterPro" id="IPR011990">
    <property type="entry name" value="TPR-like_helical_dom_sf"/>
</dbReference>
<dbReference type="Gene3D" id="1.25.40.10">
    <property type="entry name" value="Tetratricopeptide repeat domain"/>
    <property type="match status" value="1"/>
</dbReference>
<keyword evidence="2" id="KW-0808">Transferase</keyword>
<dbReference type="Pfam" id="PF00535">
    <property type="entry name" value="Glycos_transf_2"/>
    <property type="match status" value="1"/>
</dbReference>
<protein>
    <submittedName>
        <fullName evidence="2">Glycosyl transferase family 2</fullName>
    </submittedName>
</protein>
<gene>
    <name evidence="2" type="ORF">EDD59_12834</name>
</gene>
<dbReference type="OrthoDB" id="9815923at2"/>
<dbReference type="PANTHER" id="PTHR43630:SF2">
    <property type="entry name" value="GLYCOSYLTRANSFERASE"/>
    <property type="match status" value="1"/>
</dbReference>
<evidence type="ECO:0000313" key="3">
    <source>
        <dbReference type="Proteomes" id="UP000295726"/>
    </source>
</evidence>
<proteinExistence type="predicted"/>